<dbReference type="PANTHER" id="PTHR35535:SF2">
    <property type="entry name" value="DUF306 DOMAIN-CONTAINING PROTEIN"/>
    <property type="match status" value="1"/>
</dbReference>
<dbReference type="STRING" id="681398.PJIAN_278"/>
<dbReference type="RefSeq" id="WP_084252287.1">
    <property type="nucleotide sequence ID" value="NZ_BDCR01000002.1"/>
</dbReference>
<keyword evidence="4" id="KW-1185">Reference proteome</keyword>
<dbReference type="PROSITE" id="PS51257">
    <property type="entry name" value="PROKAR_LIPOPROTEIN"/>
    <property type="match status" value="1"/>
</dbReference>
<evidence type="ECO:0000313" key="4">
    <source>
        <dbReference type="Proteomes" id="UP000076586"/>
    </source>
</evidence>
<protein>
    <submittedName>
        <fullName evidence="3">Heat shock protein HslJ</fullName>
    </submittedName>
</protein>
<dbReference type="PANTHER" id="PTHR35535">
    <property type="entry name" value="HEAT SHOCK PROTEIN HSLJ"/>
    <property type="match status" value="1"/>
</dbReference>
<dbReference type="InterPro" id="IPR053147">
    <property type="entry name" value="Hsp_HslJ-like"/>
</dbReference>
<gene>
    <name evidence="3" type="ORF">PJIAN_278</name>
</gene>
<evidence type="ECO:0000259" key="2">
    <source>
        <dbReference type="Pfam" id="PF03724"/>
    </source>
</evidence>
<reference evidence="4" key="1">
    <citation type="submission" date="2016-04" db="EMBL/GenBank/DDBJ databases">
        <title>Draft genome sequence of Paludibacter jiangxiensis strain NM7.</title>
        <authorList>
            <person name="Qiu Y."/>
            <person name="Matsuura N."/>
            <person name="Ohashi A."/>
            <person name="Tourlousse M.D."/>
            <person name="Sekiguchi Y."/>
        </authorList>
    </citation>
    <scope>NUCLEOTIDE SEQUENCE [LARGE SCALE GENOMIC DNA]</scope>
    <source>
        <strain evidence="4">NM7</strain>
    </source>
</reference>
<dbReference type="OrthoDB" id="880459at2"/>
<dbReference type="Pfam" id="PF03724">
    <property type="entry name" value="META"/>
    <property type="match status" value="1"/>
</dbReference>
<sequence length="146" mass="15689">MKRNIIISVLTISLISGFMACSSPKGKSAKGNITESVWGLVTVKAVVSDSSLIPSKDEIPTLEVLSDGTIKGTTGCNSFEGQVAVTGYNLKFGNLIFTHISCPDRAIESAFFASLDSTDNYTVDHGHLLLKKGDKVLAKFMPMDMR</sequence>
<keyword evidence="1" id="KW-0732">Signal</keyword>
<dbReference type="EMBL" id="BDCR01000002">
    <property type="protein sequence ID" value="GAT62519.1"/>
    <property type="molecule type" value="Genomic_DNA"/>
</dbReference>
<dbReference type="AlphaFoldDB" id="A0A161LUC6"/>
<dbReference type="InterPro" id="IPR005184">
    <property type="entry name" value="DUF306_Meta_HslJ"/>
</dbReference>
<keyword evidence="3" id="KW-0346">Stress response</keyword>
<feature type="signal peptide" evidence="1">
    <location>
        <begin position="1"/>
        <end position="20"/>
    </location>
</feature>
<organism evidence="3 4">
    <name type="scientific">Paludibacter jiangxiensis</name>
    <dbReference type="NCBI Taxonomy" id="681398"/>
    <lineage>
        <taxon>Bacteria</taxon>
        <taxon>Pseudomonadati</taxon>
        <taxon>Bacteroidota</taxon>
        <taxon>Bacteroidia</taxon>
        <taxon>Bacteroidales</taxon>
        <taxon>Paludibacteraceae</taxon>
        <taxon>Paludibacter</taxon>
    </lineage>
</organism>
<evidence type="ECO:0000313" key="3">
    <source>
        <dbReference type="EMBL" id="GAT62519.1"/>
    </source>
</evidence>
<name>A0A161LUC6_9BACT</name>
<dbReference type="InterPro" id="IPR038670">
    <property type="entry name" value="HslJ-like_sf"/>
</dbReference>
<comment type="caution">
    <text evidence="3">The sequence shown here is derived from an EMBL/GenBank/DDBJ whole genome shotgun (WGS) entry which is preliminary data.</text>
</comment>
<dbReference type="Proteomes" id="UP000076586">
    <property type="component" value="Unassembled WGS sequence"/>
</dbReference>
<dbReference type="Gene3D" id="2.40.128.270">
    <property type="match status" value="1"/>
</dbReference>
<feature type="chain" id="PRO_5007824847" evidence="1">
    <location>
        <begin position="21"/>
        <end position="146"/>
    </location>
</feature>
<evidence type="ECO:0000256" key="1">
    <source>
        <dbReference type="SAM" id="SignalP"/>
    </source>
</evidence>
<feature type="domain" description="DUF306" evidence="2">
    <location>
        <begin position="36"/>
        <end position="140"/>
    </location>
</feature>
<proteinExistence type="predicted"/>
<reference evidence="4" key="2">
    <citation type="journal article" date="2017" name="Genome Announc.">
        <title>Draft genome sequence of Paludibacter jiangxiensis NM7(T), a propionate-producing fermentative bacterium.</title>
        <authorList>
            <person name="Qiu Y.-L."/>
            <person name="Tourlousse D.M."/>
            <person name="Matsuura N."/>
            <person name="Ohashi A."/>
            <person name="Sekiguchi Y."/>
        </authorList>
    </citation>
    <scope>NUCLEOTIDE SEQUENCE [LARGE SCALE GENOMIC DNA]</scope>
    <source>
        <strain evidence="4">NM7</strain>
    </source>
</reference>
<accession>A0A161LUC6</accession>